<dbReference type="SUPFAM" id="SSF56784">
    <property type="entry name" value="HAD-like"/>
    <property type="match status" value="1"/>
</dbReference>
<dbReference type="OrthoDB" id="10248475at2759"/>
<keyword evidence="4" id="KW-1185">Reference proteome</keyword>
<dbReference type="InterPro" id="IPR036412">
    <property type="entry name" value="HAD-like_sf"/>
</dbReference>
<evidence type="ECO:0000313" key="3">
    <source>
        <dbReference type="EMBL" id="KAF5323350.1"/>
    </source>
</evidence>
<dbReference type="EMBL" id="JAACJK010000166">
    <property type="protein sequence ID" value="KAF5323350.1"/>
    <property type="molecule type" value="Genomic_DNA"/>
</dbReference>
<evidence type="ECO:0000256" key="1">
    <source>
        <dbReference type="PIRSR" id="PIRSR610708-1"/>
    </source>
</evidence>
<protein>
    <submittedName>
        <fullName evidence="3">Uncharacterized protein</fullName>
    </submittedName>
</protein>
<dbReference type="GO" id="GO:0009264">
    <property type="term" value="P:deoxyribonucleotide catabolic process"/>
    <property type="evidence" value="ECO:0007669"/>
    <property type="project" value="InterPro"/>
</dbReference>
<dbReference type="PANTHER" id="PTHR35134:SF2">
    <property type="entry name" value="NUCLEOTIDASE YQFW-RELATED"/>
    <property type="match status" value="1"/>
</dbReference>
<dbReference type="InterPro" id="IPR023214">
    <property type="entry name" value="HAD_sf"/>
</dbReference>
<accession>A0A8H5F4C0</accession>
<dbReference type="Pfam" id="PF06941">
    <property type="entry name" value="NT5C"/>
    <property type="match status" value="1"/>
</dbReference>
<organism evidence="3 4">
    <name type="scientific">Ephemerocybe angulata</name>
    <dbReference type="NCBI Taxonomy" id="980116"/>
    <lineage>
        <taxon>Eukaryota</taxon>
        <taxon>Fungi</taxon>
        <taxon>Dikarya</taxon>
        <taxon>Basidiomycota</taxon>
        <taxon>Agaricomycotina</taxon>
        <taxon>Agaricomycetes</taxon>
        <taxon>Agaricomycetidae</taxon>
        <taxon>Agaricales</taxon>
        <taxon>Agaricineae</taxon>
        <taxon>Psathyrellaceae</taxon>
        <taxon>Ephemerocybe</taxon>
    </lineage>
</organism>
<feature type="region of interest" description="Disordered" evidence="2">
    <location>
        <begin position="1"/>
        <end position="29"/>
    </location>
</feature>
<dbReference type="AlphaFoldDB" id="A0A8H5F4C0"/>
<dbReference type="PANTHER" id="PTHR35134">
    <property type="entry name" value="NUCLEOTIDASE YQFW-RELATED"/>
    <property type="match status" value="1"/>
</dbReference>
<dbReference type="GO" id="GO:0008253">
    <property type="term" value="F:5'-nucleotidase activity"/>
    <property type="evidence" value="ECO:0007669"/>
    <property type="project" value="InterPro"/>
</dbReference>
<evidence type="ECO:0000313" key="4">
    <source>
        <dbReference type="Proteomes" id="UP000541558"/>
    </source>
</evidence>
<name>A0A8H5F4C0_9AGAR</name>
<feature type="active site" description="Nucleophile" evidence="1">
    <location>
        <position position="53"/>
    </location>
</feature>
<dbReference type="InterPro" id="IPR052419">
    <property type="entry name" value="5_3-deoxyribonucleotidase-like"/>
</dbReference>
<dbReference type="Proteomes" id="UP000541558">
    <property type="component" value="Unassembled WGS sequence"/>
</dbReference>
<sequence>MSAAASIHELEETTTLKPETVEDESGTVSEREALDKLTTLSPAATSGPLIAIDLDDVLCQTNVAVAQWHNDTYGTEMKLSDFLYYYYWKNPYWGTPQETGAKVRDFYGTDRLYTTKPVPGAREGIQALKQLGFRLIIVTARYEDTADQSWKWVDHHFPDAHKTGHEVVTKLTKAQVCDDLKAVLLIDDSAENAYSCVTAKKPVATLLFGDYEWNKRMCTHADAKHDMSFEARSKLEGGREYWKDETVPVPEGAPLWRVRDWSETVRWIKARKEEGRFD</sequence>
<evidence type="ECO:0000256" key="2">
    <source>
        <dbReference type="SAM" id="MobiDB-lite"/>
    </source>
</evidence>
<feature type="active site" description="Proton donor" evidence="1">
    <location>
        <position position="55"/>
    </location>
</feature>
<reference evidence="3 4" key="1">
    <citation type="journal article" date="2020" name="ISME J.">
        <title>Uncovering the hidden diversity of litter-decomposition mechanisms in mushroom-forming fungi.</title>
        <authorList>
            <person name="Floudas D."/>
            <person name="Bentzer J."/>
            <person name="Ahren D."/>
            <person name="Johansson T."/>
            <person name="Persson P."/>
            <person name="Tunlid A."/>
        </authorList>
    </citation>
    <scope>NUCLEOTIDE SEQUENCE [LARGE SCALE GENOMIC DNA]</scope>
    <source>
        <strain evidence="3 4">CBS 175.51</strain>
    </source>
</reference>
<gene>
    <name evidence="3" type="ORF">D9611_005806</name>
</gene>
<comment type="caution">
    <text evidence="3">The sequence shown here is derived from an EMBL/GenBank/DDBJ whole genome shotgun (WGS) entry which is preliminary data.</text>
</comment>
<proteinExistence type="predicted"/>
<dbReference type="Gene3D" id="3.40.50.1000">
    <property type="entry name" value="HAD superfamily/HAD-like"/>
    <property type="match status" value="1"/>
</dbReference>
<dbReference type="InterPro" id="IPR010708">
    <property type="entry name" value="5'(3')-deoxyribonucleotidase"/>
</dbReference>